<dbReference type="RefSeq" id="WP_204425503.1">
    <property type="nucleotide sequence ID" value="NZ_CP070228.1"/>
</dbReference>
<reference evidence="3 4" key="1">
    <citation type="submission" date="2021-02" db="EMBL/GenBank/DDBJ databases">
        <title>Complete Genome Sequence of Arcanobacterium phocisimile strain DSM 26142T from a harbour seal.</title>
        <authorList>
            <person name="Borowiak M."/>
            <person name="Alssahen M."/>
            <person name="Malorny B."/>
            <person name="Laemmler C."/>
            <person name="Siebert U."/>
            <person name="Ploetz M."/>
            <person name="Abdulmawjood A."/>
        </authorList>
    </citation>
    <scope>NUCLEOTIDE SEQUENCE [LARGE SCALE GENOMIC DNA]</scope>
    <source>
        <strain evidence="3 4">DSM 26142</strain>
    </source>
</reference>
<protein>
    <recommendedName>
        <fullName evidence="2">Response regulatory domain-containing protein</fullName>
    </recommendedName>
</protein>
<dbReference type="SUPFAM" id="SSF52172">
    <property type="entry name" value="CheY-like"/>
    <property type="match status" value="1"/>
</dbReference>
<name>A0ABX7IK03_9ACTO</name>
<keyword evidence="1" id="KW-0597">Phosphoprotein</keyword>
<evidence type="ECO:0000313" key="4">
    <source>
        <dbReference type="Proteomes" id="UP000602653"/>
    </source>
</evidence>
<evidence type="ECO:0000256" key="1">
    <source>
        <dbReference type="PROSITE-ProRule" id="PRU00169"/>
    </source>
</evidence>
<keyword evidence="4" id="KW-1185">Reference proteome</keyword>
<evidence type="ECO:0000259" key="2">
    <source>
        <dbReference type="PROSITE" id="PS50110"/>
    </source>
</evidence>
<evidence type="ECO:0000313" key="3">
    <source>
        <dbReference type="EMBL" id="QRV02859.1"/>
    </source>
</evidence>
<dbReference type="EMBL" id="CP070228">
    <property type="protein sequence ID" value="QRV02859.1"/>
    <property type="molecule type" value="Genomic_DNA"/>
</dbReference>
<sequence>MFIYSEVEMDSRVKVLVYSDNSDVRESVMRSVGRTVPGTGVAIDWMEGATPDGTILKIKEAEEANEPFNLLILDAETPKLGGIGLGKMVRDEINPETPYIVLIARPQDEWLARVATPQAILPYPVDSAALSRAVHDILS</sequence>
<dbReference type="PROSITE" id="PS50110">
    <property type="entry name" value="RESPONSE_REGULATORY"/>
    <property type="match status" value="1"/>
</dbReference>
<dbReference type="Gene3D" id="3.40.50.2300">
    <property type="match status" value="1"/>
</dbReference>
<feature type="modified residue" description="4-aspartylphosphate" evidence="1">
    <location>
        <position position="74"/>
    </location>
</feature>
<organism evidence="3 4">
    <name type="scientific">Arcanobacterium phocisimile</name>
    <dbReference type="NCBI Taxonomy" id="1302235"/>
    <lineage>
        <taxon>Bacteria</taxon>
        <taxon>Bacillati</taxon>
        <taxon>Actinomycetota</taxon>
        <taxon>Actinomycetes</taxon>
        <taxon>Actinomycetales</taxon>
        <taxon>Actinomycetaceae</taxon>
        <taxon>Arcanobacterium</taxon>
    </lineage>
</organism>
<dbReference type="Proteomes" id="UP000602653">
    <property type="component" value="Chromosome"/>
</dbReference>
<feature type="domain" description="Response regulatory" evidence="2">
    <location>
        <begin position="14"/>
        <end position="138"/>
    </location>
</feature>
<proteinExistence type="predicted"/>
<dbReference type="InterPro" id="IPR011006">
    <property type="entry name" value="CheY-like_superfamily"/>
</dbReference>
<dbReference type="InterPro" id="IPR001789">
    <property type="entry name" value="Sig_transdc_resp-reg_receiver"/>
</dbReference>
<accession>A0ABX7IK03</accession>
<gene>
    <name evidence="3" type="ORF">JTE88_03815</name>
</gene>